<dbReference type="InterPro" id="IPR008984">
    <property type="entry name" value="SMAD_FHA_dom_sf"/>
</dbReference>
<feature type="transmembrane region" description="Helical" evidence="1">
    <location>
        <begin position="410"/>
        <end position="431"/>
    </location>
</feature>
<feature type="transmembrane region" description="Helical" evidence="1">
    <location>
        <begin position="350"/>
        <end position="375"/>
    </location>
</feature>
<keyword evidence="4" id="KW-1185">Reference proteome</keyword>
<feature type="transmembrane region" description="Helical" evidence="1">
    <location>
        <begin position="233"/>
        <end position="255"/>
    </location>
</feature>
<proteinExistence type="predicted"/>
<dbReference type="Gene3D" id="2.60.200.20">
    <property type="match status" value="1"/>
</dbReference>
<dbReference type="SUPFAM" id="SSF49879">
    <property type="entry name" value="SMAD/FHA domain"/>
    <property type="match status" value="1"/>
</dbReference>
<dbReference type="eggNOG" id="COG1716">
    <property type="taxonomic scope" value="Bacteria"/>
</dbReference>
<dbReference type="AlphaFoldDB" id="E0UFR9"/>
<feature type="transmembrane region" description="Helical" evidence="1">
    <location>
        <begin position="202"/>
        <end position="221"/>
    </location>
</feature>
<protein>
    <submittedName>
        <fullName evidence="3">FHA domain containing protein</fullName>
    </submittedName>
</protein>
<reference evidence="4" key="1">
    <citation type="journal article" date="2011" name="MBio">
        <title>Novel metabolic attributes of the genus Cyanothece, comprising a group of unicellular nitrogen-fixing Cyanobacteria.</title>
        <authorList>
            <person name="Bandyopadhyay A."/>
            <person name="Elvitigala T."/>
            <person name="Welsh E."/>
            <person name="Stockel J."/>
            <person name="Liberton M."/>
            <person name="Min H."/>
            <person name="Sherman L.A."/>
            <person name="Pakrasi H.B."/>
        </authorList>
    </citation>
    <scope>NUCLEOTIDE SEQUENCE [LARGE SCALE GENOMIC DNA]</scope>
    <source>
        <strain evidence="4">PCC 7822</strain>
    </source>
</reference>
<dbReference type="InterPro" id="IPR000253">
    <property type="entry name" value="FHA_dom"/>
</dbReference>
<keyword evidence="1" id="KW-0812">Transmembrane</keyword>
<dbReference type="EMBL" id="CP002198">
    <property type="protein sequence ID" value="ADN13180.1"/>
    <property type="molecule type" value="Genomic_DNA"/>
</dbReference>
<sequence length="437" mass="48405">MKNCLHCGSNNSDTARYCLNCGNMLASDTHQLTLHWRENGIEKTRSIDINDSTNKKAGTIRLGRDPDLCDIVLSDPKVSRLHSQITFNSPQNQFLIENLRENNPILINKQKLVRGSQPLNNGNTITLGDTQLRFMGNDLMPQVSATSLNVEVGRNPTSTLSISMLLPIISTKKDLRQQPYFVPGVITVIWVVLLLSSLGNAVLFNFLIALFLGFGGFYFIYKLCGKRKPWWVLLIPVMLTPILLFTPLWSLFIWFFRDLLPGKALQEHSGFLSTFTAQFFGAGLAEELFKALPLFILMGLSQKFNLPRLAIQDPLDGIVLGAASGLGFTLLETLGQYIPDAVQQGGELIGLQLLIVRIVGSVFGHMAYSGYFGYYIGLSVIKPRRRWKILATGYLIAATTHALWNTSALLGVWALGLVGILAFCLLTGAILRARKMG</sequence>
<keyword evidence="1" id="KW-0472">Membrane</keyword>
<feature type="transmembrane region" description="Helical" evidence="1">
    <location>
        <begin position="275"/>
        <end position="297"/>
    </location>
</feature>
<dbReference type="KEGG" id="cyj:Cyan7822_1173"/>
<evidence type="ECO:0000313" key="4">
    <source>
        <dbReference type="Proteomes" id="UP000008206"/>
    </source>
</evidence>
<evidence type="ECO:0000259" key="2">
    <source>
        <dbReference type="PROSITE" id="PS50006"/>
    </source>
</evidence>
<feature type="transmembrane region" description="Helical" evidence="1">
    <location>
        <begin position="387"/>
        <end position="404"/>
    </location>
</feature>
<name>E0UFR9_GLOV7</name>
<feature type="transmembrane region" description="Helical" evidence="1">
    <location>
        <begin position="318"/>
        <end position="338"/>
    </location>
</feature>
<dbReference type="STRING" id="497965.Cyan7822_1173"/>
<gene>
    <name evidence="3" type="ordered locus">Cyan7822_1173</name>
</gene>
<accession>E0UFR9</accession>
<dbReference type="CDD" id="cd00060">
    <property type="entry name" value="FHA"/>
    <property type="match status" value="1"/>
</dbReference>
<dbReference type="SMART" id="SM00240">
    <property type="entry name" value="FHA"/>
    <property type="match status" value="1"/>
</dbReference>
<evidence type="ECO:0000313" key="3">
    <source>
        <dbReference type="EMBL" id="ADN13180.1"/>
    </source>
</evidence>
<evidence type="ECO:0000256" key="1">
    <source>
        <dbReference type="SAM" id="Phobius"/>
    </source>
</evidence>
<dbReference type="Pfam" id="PF00498">
    <property type="entry name" value="FHA"/>
    <property type="match status" value="1"/>
</dbReference>
<dbReference type="Proteomes" id="UP000008206">
    <property type="component" value="Chromosome"/>
</dbReference>
<dbReference type="OrthoDB" id="9816434at2"/>
<dbReference type="PROSITE" id="PS50006">
    <property type="entry name" value="FHA_DOMAIN"/>
    <property type="match status" value="1"/>
</dbReference>
<feature type="domain" description="FHA" evidence="2">
    <location>
        <begin position="60"/>
        <end position="112"/>
    </location>
</feature>
<organism evidence="3 4">
    <name type="scientific">Gloeothece verrucosa (strain PCC 7822)</name>
    <name type="common">Cyanothece sp. (strain PCC 7822)</name>
    <dbReference type="NCBI Taxonomy" id="497965"/>
    <lineage>
        <taxon>Bacteria</taxon>
        <taxon>Bacillati</taxon>
        <taxon>Cyanobacteriota</taxon>
        <taxon>Cyanophyceae</taxon>
        <taxon>Oscillatoriophycideae</taxon>
        <taxon>Chroococcales</taxon>
        <taxon>Aphanothecaceae</taxon>
        <taxon>Gloeothece</taxon>
        <taxon>Gloeothece verrucosa</taxon>
    </lineage>
</organism>
<dbReference type="PANTHER" id="PTHR36844:SF1">
    <property type="entry name" value="PROTEASE PRSW"/>
    <property type="match status" value="1"/>
</dbReference>
<dbReference type="PANTHER" id="PTHR36844">
    <property type="entry name" value="PROTEASE PRSW"/>
    <property type="match status" value="1"/>
</dbReference>
<dbReference type="InterPro" id="IPR026898">
    <property type="entry name" value="PrsW"/>
</dbReference>
<dbReference type="HOGENOM" id="CLU_599696_0_0_3"/>
<dbReference type="eggNOG" id="COG2339">
    <property type="taxonomic scope" value="Bacteria"/>
</dbReference>
<dbReference type="Pfam" id="PF13367">
    <property type="entry name" value="PrsW-protease"/>
    <property type="match status" value="1"/>
</dbReference>
<dbReference type="RefSeq" id="WP_013321287.1">
    <property type="nucleotide sequence ID" value="NC_014501.1"/>
</dbReference>
<dbReference type="GO" id="GO:0008233">
    <property type="term" value="F:peptidase activity"/>
    <property type="evidence" value="ECO:0007669"/>
    <property type="project" value="InterPro"/>
</dbReference>
<feature type="transmembrane region" description="Helical" evidence="1">
    <location>
        <begin position="180"/>
        <end position="196"/>
    </location>
</feature>
<keyword evidence="1" id="KW-1133">Transmembrane helix</keyword>